<proteinExistence type="predicted"/>
<dbReference type="STRING" id="249189.RV04_GL000313"/>
<dbReference type="Pfam" id="PF07872">
    <property type="entry name" value="DUF1659"/>
    <property type="match status" value="1"/>
</dbReference>
<dbReference type="InterPro" id="IPR012454">
    <property type="entry name" value="DUF1659"/>
</dbReference>
<organism evidence="2 3">
    <name type="scientific">Enterococcus hermanniensis</name>
    <dbReference type="NCBI Taxonomy" id="249189"/>
    <lineage>
        <taxon>Bacteria</taxon>
        <taxon>Bacillati</taxon>
        <taxon>Bacillota</taxon>
        <taxon>Bacilli</taxon>
        <taxon>Lactobacillales</taxon>
        <taxon>Enterococcaceae</taxon>
        <taxon>Enterococcus</taxon>
    </lineage>
</organism>
<dbReference type="RefSeq" id="WP_071856718.1">
    <property type="nucleotide sequence ID" value="NZ_JBHSHK010000005.1"/>
</dbReference>
<feature type="domain" description="DUF1659" evidence="1">
    <location>
        <begin position="3"/>
        <end position="65"/>
    </location>
</feature>
<accession>A0A1L8TRW1</accession>
<gene>
    <name evidence="2" type="ORF">RV04_GL000313</name>
</gene>
<evidence type="ECO:0000313" key="2">
    <source>
        <dbReference type="EMBL" id="OJG47066.1"/>
    </source>
</evidence>
<dbReference type="OrthoDB" id="2186818at2"/>
<reference evidence="2 3" key="1">
    <citation type="submission" date="2014-12" db="EMBL/GenBank/DDBJ databases">
        <title>Draft genome sequences of 29 type strains of Enterococci.</title>
        <authorList>
            <person name="Zhong Z."/>
            <person name="Sun Z."/>
            <person name="Liu W."/>
            <person name="Zhang W."/>
            <person name="Zhang H."/>
        </authorList>
    </citation>
    <scope>NUCLEOTIDE SEQUENCE [LARGE SCALE GENOMIC DNA]</scope>
    <source>
        <strain evidence="2 3">DSM 17122</strain>
    </source>
</reference>
<evidence type="ECO:0000313" key="3">
    <source>
        <dbReference type="Proteomes" id="UP000182077"/>
    </source>
</evidence>
<sequence length="66" mass="7475">MIQKLGNKLQVQLQSEEGKKRNINFANVIDDPAEEKVLLLGEIMANLAVEHDLDSVVWTQQSRISK</sequence>
<comment type="caution">
    <text evidence="2">The sequence shown here is derived from an EMBL/GenBank/DDBJ whole genome shotgun (WGS) entry which is preliminary data.</text>
</comment>
<dbReference type="AlphaFoldDB" id="A0A1L8TRW1"/>
<protein>
    <recommendedName>
        <fullName evidence="1">DUF1659 domain-containing protein</fullName>
    </recommendedName>
</protein>
<name>A0A1L8TRW1_9ENTE</name>
<evidence type="ECO:0000259" key="1">
    <source>
        <dbReference type="Pfam" id="PF07872"/>
    </source>
</evidence>
<dbReference type="Proteomes" id="UP000182077">
    <property type="component" value="Unassembled WGS sequence"/>
</dbReference>
<keyword evidence="3" id="KW-1185">Reference proteome</keyword>
<dbReference type="EMBL" id="JXKQ01000001">
    <property type="protein sequence ID" value="OJG47066.1"/>
    <property type="molecule type" value="Genomic_DNA"/>
</dbReference>